<evidence type="ECO:0000256" key="1">
    <source>
        <dbReference type="SAM" id="Phobius"/>
    </source>
</evidence>
<keyword evidence="1" id="KW-0812">Transmembrane</keyword>
<feature type="transmembrane region" description="Helical" evidence="1">
    <location>
        <begin position="187"/>
        <end position="207"/>
    </location>
</feature>
<protein>
    <submittedName>
        <fullName evidence="2">Uncharacterized protein</fullName>
    </submittedName>
</protein>
<accession>A0A481ZBP5</accession>
<sequence>MDNIKECVQLLARFNNRSVNSLDPQMKKCVDDLKIYRSQNPQIYSRIINQHHRPVNLQPGTVGVALFGCEQSFYGNIEDDRCSCLCLQDTCSKQVWILSRKKLQKLNESSDPFAYLYVPRNFRMVDKFEEILRKAGIKEVCLLDTSYSKHTVLETIKFDKKKDIHVAVNDNDDESNEDEEVKSNKNWIWWIIVFVILIVAVAYWINFGSSKKVLLERSNILLGRLRSNSHV</sequence>
<keyword evidence="1" id="KW-0472">Membrane</keyword>
<organism evidence="2">
    <name type="scientific">Pithovirus LCPAC404</name>
    <dbReference type="NCBI Taxonomy" id="2506597"/>
    <lineage>
        <taxon>Viruses</taxon>
        <taxon>Pithoviruses</taxon>
    </lineage>
</organism>
<name>A0A481ZBP5_9VIRU</name>
<evidence type="ECO:0000313" key="2">
    <source>
        <dbReference type="EMBL" id="QBK93308.1"/>
    </source>
</evidence>
<reference evidence="2" key="1">
    <citation type="journal article" date="2019" name="MBio">
        <title>Virus Genomes from Deep Sea Sediments Expand the Ocean Megavirome and Support Independent Origins of Viral Gigantism.</title>
        <authorList>
            <person name="Backstrom D."/>
            <person name="Yutin N."/>
            <person name="Jorgensen S.L."/>
            <person name="Dharamshi J."/>
            <person name="Homa F."/>
            <person name="Zaremba-Niedwiedzka K."/>
            <person name="Spang A."/>
            <person name="Wolf Y.I."/>
            <person name="Koonin E.V."/>
            <person name="Ettema T.J."/>
        </authorList>
    </citation>
    <scope>NUCLEOTIDE SEQUENCE</scope>
</reference>
<keyword evidence="1" id="KW-1133">Transmembrane helix</keyword>
<gene>
    <name evidence="2" type="ORF">LCPAC404_00120</name>
</gene>
<dbReference type="EMBL" id="MK500594">
    <property type="protein sequence ID" value="QBK93308.1"/>
    <property type="molecule type" value="Genomic_DNA"/>
</dbReference>
<proteinExistence type="predicted"/>